<evidence type="ECO:0000256" key="1">
    <source>
        <dbReference type="SAM" id="MobiDB-lite"/>
    </source>
</evidence>
<dbReference type="EMBL" id="BMAU01021215">
    <property type="protein sequence ID" value="GFX99746.1"/>
    <property type="molecule type" value="Genomic_DNA"/>
</dbReference>
<organism evidence="2 3">
    <name type="scientific">Trichonephila clavipes</name>
    <name type="common">Golden silk orbweaver</name>
    <name type="synonym">Nephila clavipes</name>
    <dbReference type="NCBI Taxonomy" id="2585209"/>
    <lineage>
        <taxon>Eukaryota</taxon>
        <taxon>Metazoa</taxon>
        <taxon>Ecdysozoa</taxon>
        <taxon>Arthropoda</taxon>
        <taxon>Chelicerata</taxon>
        <taxon>Arachnida</taxon>
        <taxon>Araneae</taxon>
        <taxon>Araneomorphae</taxon>
        <taxon>Entelegynae</taxon>
        <taxon>Araneoidea</taxon>
        <taxon>Nephilidae</taxon>
        <taxon>Trichonephila</taxon>
    </lineage>
</organism>
<accession>A0A8X6RQ63</accession>
<feature type="region of interest" description="Disordered" evidence="1">
    <location>
        <begin position="39"/>
        <end position="64"/>
    </location>
</feature>
<sequence length="91" mass="10658">MEILTPLREDPVQKNSKYISRVEKKFGVIDPIVRQVTTLSTSEPDPWSDENTRKDQLSDPEIKPNIEFKESSDVKLSWQDIAPFYLTTKRY</sequence>
<reference evidence="2" key="1">
    <citation type="submission" date="2020-08" db="EMBL/GenBank/DDBJ databases">
        <title>Multicomponent nature underlies the extraordinary mechanical properties of spider dragline silk.</title>
        <authorList>
            <person name="Kono N."/>
            <person name="Nakamura H."/>
            <person name="Mori M."/>
            <person name="Yoshida Y."/>
            <person name="Ohtoshi R."/>
            <person name="Malay A.D."/>
            <person name="Moran D.A.P."/>
            <person name="Tomita M."/>
            <person name="Numata K."/>
            <person name="Arakawa K."/>
        </authorList>
    </citation>
    <scope>NUCLEOTIDE SEQUENCE</scope>
</reference>
<evidence type="ECO:0000313" key="3">
    <source>
        <dbReference type="Proteomes" id="UP000887159"/>
    </source>
</evidence>
<name>A0A8X6RQ63_TRICX</name>
<dbReference type="Proteomes" id="UP000887159">
    <property type="component" value="Unassembled WGS sequence"/>
</dbReference>
<comment type="caution">
    <text evidence="2">The sequence shown here is derived from an EMBL/GenBank/DDBJ whole genome shotgun (WGS) entry which is preliminary data.</text>
</comment>
<gene>
    <name evidence="2" type="primary">NCL1_39225</name>
    <name evidence="2" type="ORF">TNCV_257851</name>
</gene>
<proteinExistence type="predicted"/>
<feature type="compositionally biased region" description="Basic and acidic residues" evidence="1">
    <location>
        <begin position="50"/>
        <end position="64"/>
    </location>
</feature>
<dbReference type="AlphaFoldDB" id="A0A8X6RQ63"/>
<evidence type="ECO:0000313" key="2">
    <source>
        <dbReference type="EMBL" id="GFX99746.1"/>
    </source>
</evidence>
<keyword evidence="3" id="KW-1185">Reference proteome</keyword>
<protein>
    <submittedName>
        <fullName evidence="2">Uncharacterized protein</fullName>
    </submittedName>
</protein>